<feature type="transmembrane region" description="Helical" evidence="10">
    <location>
        <begin position="354"/>
        <end position="372"/>
    </location>
</feature>
<reference evidence="12 13" key="1">
    <citation type="submission" date="2020-10" db="EMBL/GenBank/DDBJ databases">
        <title>Sequencing the genomes of 1000 actinobacteria strains.</title>
        <authorList>
            <person name="Klenk H.-P."/>
        </authorList>
    </citation>
    <scope>NUCLEOTIDE SEQUENCE [LARGE SCALE GENOMIC DNA]</scope>
    <source>
        <strain evidence="12 13">DSM 7307</strain>
    </source>
</reference>
<evidence type="ECO:0000256" key="6">
    <source>
        <dbReference type="ARBA" id="ARBA00023053"/>
    </source>
</evidence>
<feature type="transmembrane region" description="Helical" evidence="10">
    <location>
        <begin position="184"/>
        <end position="207"/>
    </location>
</feature>
<evidence type="ECO:0000256" key="10">
    <source>
        <dbReference type="SAM" id="Phobius"/>
    </source>
</evidence>
<dbReference type="Pfam" id="PF00999">
    <property type="entry name" value="Na_H_Exchanger"/>
    <property type="match status" value="1"/>
</dbReference>
<evidence type="ECO:0000256" key="1">
    <source>
        <dbReference type="ARBA" id="ARBA00004651"/>
    </source>
</evidence>
<keyword evidence="6" id="KW-0915">Sodium</keyword>
<sequence length="523" mass="56054">MRRKACYTADMTFFETLVALLAVAILLLQITRRMHLPYPGILAAAGVGVAMLPGAPVIPIDPPTALALFIAPVLVDSAYDFPMGAARRMLLPLIFYAVIAVLVTTGVVVSISMMTVGLPIAVAVTLGAIVAPPDAAAATAVLSNLPVDRRVDALLKGESLFNDATALLLFGAALTVQARGGLDGATALQIGFAAPGGILLGIAFGFFVSRLRPITENTVGGTLLQFVYAFSTWLIAEHLHLSAVLATVASAMTIATLSTVDDSPRMRVHSFAVWTTVVFLLNVVAFLLMGLQARSIVESMSADALERALGFAAIVVVGVILARLAMAFLLHVIVISRHRNGKMLAPFKHGETFLVGWSGMRGLVTLATAFALPADFPERDLVVLTAFAVVLATLVIQGATLAPMIHFLKLGRQSQFDDELEAARRSLAEAAFQRLEKEGGAEAEAIRTICKDHWTVPSDRGGTSPLERRRKLTIAAVIAQRQRLEELRDKDQIGATQYLELQEDLDWKQLSVGSDEDRRITES</sequence>
<keyword evidence="4 10" id="KW-0812">Transmembrane</keyword>
<comment type="subcellular location">
    <subcellularLocation>
        <location evidence="1">Cell membrane</location>
        <topology evidence="1">Multi-pass membrane protein</topology>
    </subcellularLocation>
</comment>
<proteinExistence type="predicted"/>
<evidence type="ECO:0000256" key="8">
    <source>
        <dbReference type="ARBA" id="ARBA00023136"/>
    </source>
</evidence>
<keyword evidence="9" id="KW-0739">Sodium transport</keyword>
<evidence type="ECO:0000259" key="11">
    <source>
        <dbReference type="Pfam" id="PF00999"/>
    </source>
</evidence>
<keyword evidence="3" id="KW-1003">Cell membrane</keyword>
<keyword evidence="2" id="KW-0813">Transport</keyword>
<gene>
    <name evidence="12" type="ORF">H4W29_005742</name>
</gene>
<feature type="transmembrane region" description="Helical" evidence="10">
    <location>
        <begin position="242"/>
        <end position="260"/>
    </location>
</feature>
<dbReference type="PANTHER" id="PTHR10110:SF86">
    <property type="entry name" value="SODIUM_HYDROGEN EXCHANGER 7"/>
    <property type="match status" value="1"/>
</dbReference>
<feature type="domain" description="Cation/H+ exchanger transmembrane" evidence="11">
    <location>
        <begin position="23"/>
        <end position="404"/>
    </location>
</feature>
<feature type="transmembrane region" description="Helical" evidence="10">
    <location>
        <begin position="93"/>
        <end position="114"/>
    </location>
</feature>
<feature type="transmembrane region" description="Helical" evidence="10">
    <location>
        <begin position="311"/>
        <end position="334"/>
    </location>
</feature>
<evidence type="ECO:0000313" key="13">
    <source>
        <dbReference type="Proteomes" id="UP000620262"/>
    </source>
</evidence>
<feature type="transmembrane region" description="Helical" evidence="10">
    <location>
        <begin position="120"/>
        <end position="147"/>
    </location>
</feature>
<dbReference type="InterPro" id="IPR006153">
    <property type="entry name" value="Cation/H_exchanger_TM"/>
</dbReference>
<feature type="transmembrane region" description="Helical" evidence="10">
    <location>
        <begin position="12"/>
        <end position="31"/>
    </location>
</feature>
<keyword evidence="7" id="KW-0406">Ion transport</keyword>
<evidence type="ECO:0000313" key="12">
    <source>
        <dbReference type="EMBL" id="MBE1508497.1"/>
    </source>
</evidence>
<feature type="transmembrane region" description="Helical" evidence="10">
    <location>
        <begin position="272"/>
        <end position="291"/>
    </location>
</feature>
<comment type="caution">
    <text evidence="12">The sequence shown here is derived from an EMBL/GenBank/DDBJ whole genome shotgun (WGS) entry which is preliminary data.</text>
</comment>
<name>A0ABR9IZ48_RHIVS</name>
<evidence type="ECO:0000256" key="7">
    <source>
        <dbReference type="ARBA" id="ARBA00023065"/>
    </source>
</evidence>
<dbReference type="EMBL" id="JADBEC010000002">
    <property type="protein sequence ID" value="MBE1508497.1"/>
    <property type="molecule type" value="Genomic_DNA"/>
</dbReference>
<organism evidence="12 13">
    <name type="scientific">Rhizobium viscosum</name>
    <name type="common">Arthrobacter viscosus</name>
    <dbReference type="NCBI Taxonomy" id="1673"/>
    <lineage>
        <taxon>Bacteria</taxon>
        <taxon>Pseudomonadati</taxon>
        <taxon>Pseudomonadota</taxon>
        <taxon>Alphaproteobacteria</taxon>
        <taxon>Hyphomicrobiales</taxon>
        <taxon>Rhizobiaceae</taxon>
        <taxon>Rhizobium/Agrobacterium group</taxon>
        <taxon>Rhizobium</taxon>
    </lineage>
</organism>
<evidence type="ECO:0000256" key="5">
    <source>
        <dbReference type="ARBA" id="ARBA00022989"/>
    </source>
</evidence>
<feature type="transmembrane region" description="Helical" evidence="10">
    <location>
        <begin position="384"/>
        <end position="405"/>
    </location>
</feature>
<keyword evidence="5 10" id="KW-1133">Transmembrane helix</keyword>
<evidence type="ECO:0000256" key="9">
    <source>
        <dbReference type="ARBA" id="ARBA00023201"/>
    </source>
</evidence>
<feature type="transmembrane region" description="Helical" evidence="10">
    <location>
        <begin position="219"/>
        <end position="236"/>
    </location>
</feature>
<evidence type="ECO:0000256" key="4">
    <source>
        <dbReference type="ARBA" id="ARBA00022692"/>
    </source>
</evidence>
<dbReference type="Gene3D" id="6.10.140.1330">
    <property type="match status" value="1"/>
</dbReference>
<evidence type="ECO:0000256" key="3">
    <source>
        <dbReference type="ARBA" id="ARBA00022475"/>
    </source>
</evidence>
<dbReference type="InterPro" id="IPR018422">
    <property type="entry name" value="Cation/H_exchanger_CPA1"/>
</dbReference>
<evidence type="ECO:0000256" key="2">
    <source>
        <dbReference type="ARBA" id="ARBA00022448"/>
    </source>
</evidence>
<keyword evidence="8 10" id="KW-0472">Membrane</keyword>
<dbReference type="PANTHER" id="PTHR10110">
    <property type="entry name" value="SODIUM/HYDROGEN EXCHANGER"/>
    <property type="match status" value="1"/>
</dbReference>
<dbReference type="Proteomes" id="UP000620262">
    <property type="component" value="Unassembled WGS sequence"/>
</dbReference>
<keyword evidence="13" id="KW-1185">Reference proteome</keyword>
<protein>
    <submittedName>
        <fullName evidence="12">CPA1 family monovalent cation:H+ antiporter</fullName>
    </submittedName>
</protein>
<accession>A0ABR9IZ48</accession>